<dbReference type="CDD" id="cd00082">
    <property type="entry name" value="HisKA"/>
    <property type="match status" value="1"/>
</dbReference>
<dbReference type="SUPFAM" id="SSF55874">
    <property type="entry name" value="ATPase domain of HSP90 chaperone/DNA topoisomerase II/histidine kinase"/>
    <property type="match status" value="1"/>
</dbReference>
<dbReference type="SMART" id="SM00091">
    <property type="entry name" value="PAS"/>
    <property type="match status" value="1"/>
</dbReference>
<keyword evidence="8" id="KW-0592">Phosphate transport</keyword>
<dbReference type="GO" id="GO:0006817">
    <property type="term" value="P:phosphate ion transport"/>
    <property type="evidence" value="ECO:0007669"/>
    <property type="project" value="UniProtKB-KW"/>
</dbReference>
<comment type="subcellular location">
    <subcellularLocation>
        <location evidence="2">Cell membrane</location>
    </subcellularLocation>
</comment>
<evidence type="ECO:0000313" key="20">
    <source>
        <dbReference type="EMBL" id="PVZ69684.1"/>
    </source>
</evidence>
<dbReference type="Proteomes" id="UP000244906">
    <property type="component" value="Unassembled WGS sequence"/>
</dbReference>
<dbReference type="InterPro" id="IPR004358">
    <property type="entry name" value="Sig_transdc_His_kin-like_C"/>
</dbReference>
<evidence type="ECO:0000256" key="2">
    <source>
        <dbReference type="ARBA" id="ARBA00004236"/>
    </source>
</evidence>
<keyword evidence="9" id="KW-0808">Transferase</keyword>
<dbReference type="Pfam" id="PF00512">
    <property type="entry name" value="HisKA"/>
    <property type="match status" value="1"/>
</dbReference>
<dbReference type="GO" id="GO:0000155">
    <property type="term" value="F:phosphorelay sensor kinase activity"/>
    <property type="evidence" value="ECO:0007669"/>
    <property type="project" value="InterPro"/>
</dbReference>
<evidence type="ECO:0000256" key="8">
    <source>
        <dbReference type="ARBA" id="ARBA00022592"/>
    </source>
</evidence>
<keyword evidence="12" id="KW-0418">Kinase</keyword>
<dbReference type="InterPro" id="IPR000014">
    <property type="entry name" value="PAS"/>
</dbReference>
<dbReference type="InterPro" id="IPR036890">
    <property type="entry name" value="HATPase_C_sf"/>
</dbReference>
<protein>
    <recommendedName>
        <fullName evidence="4">Phosphate regulon sensor protein PhoR</fullName>
        <ecNumber evidence="3">2.7.13.3</ecNumber>
    </recommendedName>
</protein>
<dbReference type="SUPFAM" id="SSF55785">
    <property type="entry name" value="PYP-like sensor domain (PAS domain)"/>
    <property type="match status" value="1"/>
</dbReference>
<evidence type="ECO:0000256" key="14">
    <source>
        <dbReference type="ARBA" id="ARBA00022989"/>
    </source>
</evidence>
<dbReference type="GO" id="GO:0005524">
    <property type="term" value="F:ATP binding"/>
    <property type="evidence" value="ECO:0007669"/>
    <property type="project" value="UniProtKB-KW"/>
</dbReference>
<dbReference type="FunFam" id="1.10.287.130:FF:000001">
    <property type="entry name" value="Two-component sensor histidine kinase"/>
    <property type="match status" value="1"/>
</dbReference>
<dbReference type="GO" id="GO:0005886">
    <property type="term" value="C:plasma membrane"/>
    <property type="evidence" value="ECO:0007669"/>
    <property type="project" value="UniProtKB-SubCell"/>
</dbReference>
<proteinExistence type="predicted"/>
<feature type="domain" description="Histidine kinase" evidence="19">
    <location>
        <begin position="220"/>
        <end position="443"/>
    </location>
</feature>
<dbReference type="InterPro" id="IPR013767">
    <property type="entry name" value="PAS_fold"/>
</dbReference>
<dbReference type="SUPFAM" id="SSF47384">
    <property type="entry name" value="Homodimeric domain of signal transducing histidine kinase"/>
    <property type="match status" value="1"/>
</dbReference>
<comment type="function">
    <text evidence="17">Member of the two-component regulatory system PhoR/PhoB involved in the phosphate regulon genes expression. PhoR may function as a membrane-associated protein kinase that phosphorylates PhoB in response to environmental signals.</text>
</comment>
<dbReference type="Pfam" id="PF00989">
    <property type="entry name" value="PAS"/>
    <property type="match status" value="1"/>
</dbReference>
<feature type="transmembrane region" description="Helical" evidence="18">
    <location>
        <begin position="22"/>
        <end position="51"/>
    </location>
</feature>
<dbReference type="Gene3D" id="3.30.450.20">
    <property type="entry name" value="PAS domain"/>
    <property type="match status" value="1"/>
</dbReference>
<evidence type="ECO:0000256" key="9">
    <source>
        <dbReference type="ARBA" id="ARBA00022679"/>
    </source>
</evidence>
<sequence length="456" mass="51418">MIKESDMALYSRTGSFGVVSRLLLYFLGWTTAGLLFGGLPWWLLIGALGLLGWHYIQLQRLQVWLHKGHKLYPPQSTGIWGNVLYGVYLLQVRNRSRRRRLASLLRRFRRVISALPDGAVMLDSQGEILWCGEMAGPLLGLQWPQDNGQRLVNLVRDPKFTEYLESNQFDQPITINSPKDRLLHLEVRVVPYGQRQNLLIARDVTQLVNLEQTRRDFVANVSHELKTPLTVVRGYLETMSDSDLDPMWLRAISLMGDQTQRMSQLIDQLLVLSRLENTSNDYLQRTVDIPSMLQNIIRECQVLSGERKHNIELLLECDCSLKGNESELRSAFLNLVANAVHYTPDGGNILVHWRAQTLKSQDGESTSAVLSVVDDGVGISVNDLPRLTERFYRVDKGRSRDTGGSGLGLAIVKHAVRRNSGELKITSELGQGSNFSCHFSDEVVSKPAVSKCIGRT</sequence>
<gene>
    <name evidence="20" type="ORF">DC094_10305</name>
</gene>
<dbReference type="PROSITE" id="PS50109">
    <property type="entry name" value="HIS_KIN"/>
    <property type="match status" value="1"/>
</dbReference>
<dbReference type="InterPro" id="IPR003661">
    <property type="entry name" value="HisK_dim/P_dom"/>
</dbReference>
<dbReference type="GO" id="GO:0004721">
    <property type="term" value="F:phosphoprotein phosphatase activity"/>
    <property type="evidence" value="ECO:0007669"/>
    <property type="project" value="InterPro"/>
</dbReference>
<evidence type="ECO:0000256" key="6">
    <source>
        <dbReference type="ARBA" id="ARBA00022475"/>
    </source>
</evidence>
<dbReference type="EC" id="2.7.13.3" evidence="3"/>
<keyword evidence="7" id="KW-0597">Phosphoprotein</keyword>
<dbReference type="SMART" id="SM00388">
    <property type="entry name" value="HisKA"/>
    <property type="match status" value="1"/>
</dbReference>
<dbReference type="InterPro" id="IPR003594">
    <property type="entry name" value="HATPase_dom"/>
</dbReference>
<comment type="caution">
    <text evidence="20">The sequence shown here is derived from an EMBL/GenBank/DDBJ whole genome shotgun (WGS) entry which is preliminary data.</text>
</comment>
<dbReference type="Pfam" id="PF02518">
    <property type="entry name" value="HATPase_c"/>
    <property type="match status" value="1"/>
</dbReference>
<dbReference type="InterPro" id="IPR035965">
    <property type="entry name" value="PAS-like_dom_sf"/>
</dbReference>
<dbReference type="PANTHER" id="PTHR45453">
    <property type="entry name" value="PHOSPHATE REGULON SENSOR PROTEIN PHOR"/>
    <property type="match status" value="1"/>
</dbReference>
<dbReference type="InterPro" id="IPR036097">
    <property type="entry name" value="HisK_dim/P_sf"/>
</dbReference>
<evidence type="ECO:0000256" key="10">
    <source>
        <dbReference type="ARBA" id="ARBA00022692"/>
    </source>
</evidence>
<name>A0A2V1GWI2_9GAMM</name>
<evidence type="ECO:0000256" key="7">
    <source>
        <dbReference type="ARBA" id="ARBA00022553"/>
    </source>
</evidence>
<dbReference type="GO" id="GO:0016036">
    <property type="term" value="P:cellular response to phosphate starvation"/>
    <property type="evidence" value="ECO:0007669"/>
    <property type="project" value="TreeGrafter"/>
</dbReference>
<dbReference type="AlphaFoldDB" id="A0A2V1GWI2"/>
<evidence type="ECO:0000256" key="17">
    <source>
        <dbReference type="ARBA" id="ARBA00025207"/>
    </source>
</evidence>
<evidence type="ECO:0000256" key="12">
    <source>
        <dbReference type="ARBA" id="ARBA00022777"/>
    </source>
</evidence>
<evidence type="ECO:0000313" key="21">
    <source>
        <dbReference type="Proteomes" id="UP000244906"/>
    </source>
</evidence>
<keyword evidence="15" id="KW-0902">Two-component regulatory system</keyword>
<keyword evidence="10 18" id="KW-0812">Transmembrane</keyword>
<reference evidence="20 21" key="1">
    <citation type="submission" date="2018-04" db="EMBL/GenBank/DDBJ databases">
        <title>Thalassorhabdus spongiae gen. nov., sp. nov., isolated from a marine sponge in South-West Iceland.</title>
        <authorList>
            <person name="Knobloch S."/>
            <person name="Daussin A."/>
            <person name="Johannsson R."/>
            <person name="Marteinsson V.T."/>
        </authorList>
    </citation>
    <scope>NUCLEOTIDE SEQUENCE [LARGE SCALE GENOMIC DNA]</scope>
    <source>
        <strain evidence="20 21">Hp12</strain>
    </source>
</reference>
<dbReference type="Pfam" id="PF11808">
    <property type="entry name" value="PhoR"/>
    <property type="match status" value="1"/>
</dbReference>
<dbReference type="Gene3D" id="3.30.565.10">
    <property type="entry name" value="Histidine kinase-like ATPase, C-terminal domain"/>
    <property type="match status" value="1"/>
</dbReference>
<evidence type="ECO:0000256" key="16">
    <source>
        <dbReference type="ARBA" id="ARBA00023136"/>
    </source>
</evidence>
<accession>A0A2V1GWI2</accession>
<dbReference type="EMBL" id="QDDL01000003">
    <property type="protein sequence ID" value="PVZ69684.1"/>
    <property type="molecule type" value="Genomic_DNA"/>
</dbReference>
<dbReference type="SMART" id="SM00387">
    <property type="entry name" value="HATPase_c"/>
    <property type="match status" value="1"/>
</dbReference>
<keyword evidence="21" id="KW-1185">Reference proteome</keyword>
<keyword evidence="5" id="KW-0813">Transport</keyword>
<dbReference type="InterPro" id="IPR021766">
    <property type="entry name" value="PhoR_N"/>
</dbReference>
<dbReference type="CDD" id="cd00130">
    <property type="entry name" value="PAS"/>
    <property type="match status" value="1"/>
</dbReference>
<evidence type="ECO:0000256" key="4">
    <source>
        <dbReference type="ARBA" id="ARBA00019665"/>
    </source>
</evidence>
<evidence type="ECO:0000256" key="1">
    <source>
        <dbReference type="ARBA" id="ARBA00000085"/>
    </source>
</evidence>
<dbReference type="InterPro" id="IPR050351">
    <property type="entry name" value="BphY/WalK/GraS-like"/>
</dbReference>
<organism evidence="20 21">
    <name type="scientific">Pelagibaculum spongiae</name>
    <dbReference type="NCBI Taxonomy" id="2080658"/>
    <lineage>
        <taxon>Bacteria</taxon>
        <taxon>Pseudomonadati</taxon>
        <taxon>Pseudomonadota</taxon>
        <taxon>Gammaproteobacteria</taxon>
        <taxon>Oceanospirillales</taxon>
        <taxon>Pelagibaculum</taxon>
    </lineage>
</organism>
<dbReference type="FunFam" id="3.30.565.10:FF:000006">
    <property type="entry name" value="Sensor histidine kinase WalK"/>
    <property type="match status" value="1"/>
</dbReference>
<evidence type="ECO:0000256" key="13">
    <source>
        <dbReference type="ARBA" id="ARBA00022840"/>
    </source>
</evidence>
<evidence type="ECO:0000256" key="18">
    <source>
        <dbReference type="SAM" id="Phobius"/>
    </source>
</evidence>
<dbReference type="NCBIfam" id="TIGR02966">
    <property type="entry name" value="phoR_proteo"/>
    <property type="match status" value="1"/>
</dbReference>
<dbReference type="NCBIfam" id="NF008235">
    <property type="entry name" value="PRK11006.1"/>
    <property type="match status" value="1"/>
</dbReference>
<dbReference type="GO" id="GO:0006355">
    <property type="term" value="P:regulation of DNA-templated transcription"/>
    <property type="evidence" value="ECO:0007669"/>
    <property type="project" value="InterPro"/>
</dbReference>
<evidence type="ECO:0000256" key="5">
    <source>
        <dbReference type="ARBA" id="ARBA00022448"/>
    </source>
</evidence>
<dbReference type="InterPro" id="IPR014310">
    <property type="entry name" value="Sig_transdc_His_kinase_PhoR"/>
</dbReference>
<dbReference type="InterPro" id="IPR005467">
    <property type="entry name" value="His_kinase_dom"/>
</dbReference>
<dbReference type="Gene3D" id="1.10.287.130">
    <property type="match status" value="1"/>
</dbReference>
<evidence type="ECO:0000259" key="19">
    <source>
        <dbReference type="PROSITE" id="PS50109"/>
    </source>
</evidence>
<keyword evidence="14 18" id="KW-1133">Transmembrane helix</keyword>
<keyword evidence="13" id="KW-0067">ATP-binding</keyword>
<keyword evidence="11" id="KW-0547">Nucleotide-binding</keyword>
<comment type="catalytic activity">
    <reaction evidence="1">
        <text>ATP + protein L-histidine = ADP + protein N-phospho-L-histidine.</text>
        <dbReference type="EC" id="2.7.13.3"/>
    </reaction>
</comment>
<dbReference type="PRINTS" id="PR00344">
    <property type="entry name" value="BCTRLSENSOR"/>
</dbReference>
<evidence type="ECO:0000256" key="15">
    <source>
        <dbReference type="ARBA" id="ARBA00023012"/>
    </source>
</evidence>
<evidence type="ECO:0000256" key="3">
    <source>
        <dbReference type="ARBA" id="ARBA00012438"/>
    </source>
</evidence>
<keyword evidence="16 18" id="KW-0472">Membrane</keyword>
<dbReference type="PANTHER" id="PTHR45453:SF1">
    <property type="entry name" value="PHOSPHATE REGULON SENSOR PROTEIN PHOR"/>
    <property type="match status" value="1"/>
</dbReference>
<keyword evidence="6" id="KW-1003">Cell membrane</keyword>
<evidence type="ECO:0000256" key="11">
    <source>
        <dbReference type="ARBA" id="ARBA00022741"/>
    </source>
</evidence>